<name>A0A8S5MHT9_9CAUD</name>
<protein>
    <recommendedName>
        <fullName evidence="2">Tail protein</fullName>
    </recommendedName>
</protein>
<reference evidence="1" key="1">
    <citation type="journal article" date="2021" name="Proc. Natl. Acad. Sci. U.S.A.">
        <title>A Catalog of Tens of Thousands of Viruses from Human Metagenomes Reveals Hidden Associations with Chronic Diseases.</title>
        <authorList>
            <person name="Tisza M.J."/>
            <person name="Buck C.B."/>
        </authorList>
    </citation>
    <scope>NUCLEOTIDE SEQUENCE</scope>
    <source>
        <strain evidence="1">CtHxr66</strain>
    </source>
</reference>
<proteinExistence type="predicted"/>
<dbReference type="SUPFAM" id="SSF69279">
    <property type="entry name" value="Phage tail proteins"/>
    <property type="match status" value="1"/>
</dbReference>
<evidence type="ECO:0008006" key="2">
    <source>
        <dbReference type="Google" id="ProtNLM"/>
    </source>
</evidence>
<accession>A0A8S5MHT9</accession>
<evidence type="ECO:0000313" key="1">
    <source>
        <dbReference type="EMBL" id="DAD81776.1"/>
    </source>
</evidence>
<dbReference type="EMBL" id="BK014907">
    <property type="protein sequence ID" value="DAD81776.1"/>
    <property type="molecule type" value="Genomic_DNA"/>
</dbReference>
<organism evidence="1">
    <name type="scientific">Siphoviridae sp. ctHxr66</name>
    <dbReference type="NCBI Taxonomy" id="2826237"/>
    <lineage>
        <taxon>Viruses</taxon>
        <taxon>Duplodnaviria</taxon>
        <taxon>Heunggongvirae</taxon>
        <taxon>Uroviricota</taxon>
        <taxon>Caudoviricetes</taxon>
    </lineage>
</organism>
<sequence length="503" mass="55271">MSKTTILYKDIAPGAADDATVTATGGTGDLAQIPHGAAPGKLITLERSRWVLDGTFDGVYADDKVGFWSTEVSGDNGEFTNPPKITMTFTQQYSSMGIQLTFDEDTGEYCSEVEISWYQGAVLRRAQSFQPDNAVYFCDCRVESFDKVEVTLKKTVVPHRRARVNEIVLGVVRKFGMNEIRNASIVNQANEAAVELPVSTMNWTLDSLKDVDYLFQLKQPVEVWNDNRHLGTYYINNSSRTSANVYVIECQDALGVLEYTPFSGGAYLNGVSAKTLLETLAKPFEVEYASDVEDTTLKGVIVKGTNRSAIQQVIFAWGVCLATDGGNKLRVFNQPTKPILIPRGRTFVGSSVTTGAVVTKVNVTAHSYVESSNGNVTINGVKYKDTRTVYSAINPNVTASDRENVKEVTAATLVSDEIGQAVADRLYKYYSLRDTNTATVVYGGEKLGDCVSIYTPWGLLTTGNLHKMEIKLSNTVVYNTEVTGAWIISPYFYYSNDLFSGEV</sequence>